<dbReference type="PANTHER" id="PTHR30092">
    <property type="entry name" value="INNER MEMBRANE PROTEIN CRED"/>
    <property type="match status" value="1"/>
</dbReference>
<reference evidence="2 3" key="1">
    <citation type="submission" date="2016-12" db="EMBL/GenBank/DDBJ databases">
        <title>Genome sequencing of Methylocaldum marinum.</title>
        <authorList>
            <person name="Takeuchi M."/>
            <person name="Kamagata Y."/>
            <person name="Hiraoka S."/>
            <person name="Oshima K."/>
            <person name="Hattori M."/>
            <person name="Iwasaki W."/>
        </authorList>
    </citation>
    <scope>NUCLEOTIDE SEQUENCE [LARGE SCALE GENOMIC DNA]</scope>
    <source>
        <strain evidence="2 3">S8</strain>
    </source>
</reference>
<dbReference type="RefSeq" id="WP_119631166.1">
    <property type="nucleotide sequence ID" value="NZ_AP017928.1"/>
</dbReference>
<evidence type="ECO:0000313" key="3">
    <source>
        <dbReference type="Proteomes" id="UP000266313"/>
    </source>
</evidence>
<accession>A0A250KWA1</accession>
<gene>
    <name evidence="2" type="ORF">sS8_3963</name>
</gene>
<sequence length="465" mass="50901">MRKSFWLKTGIMFGLTLLLLVPLGMIEGLVGERAARQRAVLSDIAASSAGSQQLFGPVLAIPYAEHWIEVLESKADGVPRREEKQRVDNRVLYFFPEQLDLNGSLTTEIKRRGLFKVRSYVLNAEVKGRFSLPAGYAKPKPVHNGRIVIGIPYASVVVTDMRGVLEAPGMSWDSLDYAFERGAELPIDQVSGMHADVGLRTDAEDPVTLPFAFSLKLRGLEELHFVPAGKQTRVVLSSDWPHPSFQGRFLPDPQGQKVGPHGFRASWSVNALASNVAEDFYRCRNIACFDSFGLRLVDPVSIYSLSDRATKYGFLFVCLTFASIFLFEILKSLSIHPAQYTLVGLALAMFFLLLLSLSEHIPFALAYLVAAAASVGLIAFYLSAVLASTRRGLGAGALLGGLFACLYGLLQSEDNALMLGSLLLFALLAAAMVATRRVDWYRLGLTPALPEDSSRLKPGEPEVIS</sequence>
<dbReference type="GO" id="GO:0005886">
    <property type="term" value="C:plasma membrane"/>
    <property type="evidence" value="ECO:0007669"/>
    <property type="project" value="TreeGrafter"/>
</dbReference>
<dbReference type="Proteomes" id="UP000266313">
    <property type="component" value="Chromosome"/>
</dbReference>
<evidence type="ECO:0000313" key="2">
    <source>
        <dbReference type="EMBL" id="BBA35895.1"/>
    </source>
</evidence>
<dbReference type="PIRSF" id="PIRSF004548">
    <property type="entry name" value="CreD"/>
    <property type="match status" value="1"/>
</dbReference>
<feature type="transmembrane region" description="Helical" evidence="1">
    <location>
        <begin position="342"/>
        <end position="358"/>
    </location>
</feature>
<name>A0A250KWA1_9GAMM</name>
<feature type="transmembrane region" description="Helical" evidence="1">
    <location>
        <begin position="393"/>
        <end position="410"/>
    </location>
</feature>
<dbReference type="InterPro" id="IPR010364">
    <property type="entry name" value="Uncharacterised_IM_CreD"/>
</dbReference>
<proteinExistence type="predicted"/>
<dbReference type="PANTHER" id="PTHR30092:SF0">
    <property type="entry name" value="INNER MEMBRANE PROTEIN CRED"/>
    <property type="match status" value="1"/>
</dbReference>
<dbReference type="EMBL" id="AP017928">
    <property type="protein sequence ID" value="BBA35895.1"/>
    <property type="molecule type" value="Genomic_DNA"/>
</dbReference>
<feature type="transmembrane region" description="Helical" evidence="1">
    <location>
        <begin position="312"/>
        <end position="330"/>
    </location>
</feature>
<keyword evidence="3" id="KW-1185">Reference proteome</keyword>
<feature type="transmembrane region" description="Helical" evidence="1">
    <location>
        <begin position="416"/>
        <end position="435"/>
    </location>
</feature>
<dbReference type="NCBIfam" id="NF008712">
    <property type="entry name" value="PRK11715.1-1"/>
    <property type="match status" value="1"/>
</dbReference>
<dbReference type="KEGG" id="mmai:sS8_3963"/>
<keyword evidence="1" id="KW-1133">Transmembrane helix</keyword>
<protein>
    <submittedName>
        <fullName evidence="2">Inner membrane CreD family protein</fullName>
    </submittedName>
</protein>
<dbReference type="OrthoDB" id="9791851at2"/>
<evidence type="ECO:0000256" key="1">
    <source>
        <dbReference type="SAM" id="Phobius"/>
    </source>
</evidence>
<keyword evidence="1" id="KW-0472">Membrane</keyword>
<dbReference type="AlphaFoldDB" id="A0A250KWA1"/>
<keyword evidence="1" id="KW-0812">Transmembrane</keyword>
<organism evidence="2 3">
    <name type="scientific">Methylocaldum marinum</name>
    <dbReference type="NCBI Taxonomy" id="1432792"/>
    <lineage>
        <taxon>Bacteria</taxon>
        <taxon>Pseudomonadati</taxon>
        <taxon>Pseudomonadota</taxon>
        <taxon>Gammaproteobacteria</taxon>
        <taxon>Methylococcales</taxon>
        <taxon>Methylococcaceae</taxon>
        <taxon>Methylocaldum</taxon>
    </lineage>
</organism>
<feature type="transmembrane region" description="Helical" evidence="1">
    <location>
        <begin position="364"/>
        <end position="386"/>
    </location>
</feature>
<dbReference type="Pfam" id="PF06123">
    <property type="entry name" value="CreD"/>
    <property type="match status" value="1"/>
</dbReference>